<evidence type="ECO:0000259" key="7">
    <source>
        <dbReference type="PROSITE" id="PS50109"/>
    </source>
</evidence>
<dbReference type="InterPro" id="IPR001789">
    <property type="entry name" value="Sig_transdc_resp-reg_receiver"/>
</dbReference>
<keyword evidence="6" id="KW-1133">Transmembrane helix</keyword>
<dbReference type="InterPro" id="IPR003594">
    <property type="entry name" value="HATPase_dom"/>
</dbReference>
<dbReference type="SMART" id="SM00388">
    <property type="entry name" value="HisKA"/>
    <property type="match status" value="1"/>
</dbReference>
<dbReference type="PROSITE" id="PS50109">
    <property type="entry name" value="HIS_KIN"/>
    <property type="match status" value="1"/>
</dbReference>
<dbReference type="Pfam" id="PF02518">
    <property type="entry name" value="HATPase_c"/>
    <property type="match status" value="1"/>
</dbReference>
<feature type="domain" description="Histidine kinase" evidence="7">
    <location>
        <begin position="221"/>
        <end position="442"/>
    </location>
</feature>
<sequence length="596" mass="68505">MSDSSIYKLVNKRYLLALSIIFVLLLGHYFSYQWMLEEDSRLQEELITGSRLLDNWSRGSFLLYFWEYKDRVITRQKIERQMSLIDSLCSEPRGDKPGLFSPIKEQSKQLLNSIHHFAGQNFPSEWAFKLQKQNILHKIEGVTATISRHIFNVRYQIEDHKKSAEKLSLILLIAELIFLQLILIFLLRPVARKTDALFKKLEREKEEAVNANNAKSLYLSTMSHEIRTPLNGVLAMTDLLMETDLSFEQRDYLGIIQASGKDLLSVISDILDFSRLESNQLELMEMNFSLKQLLEKVLENFEDEARDKGIQLMYYSEPEVPEYITGDPKRLSQILMNLLSNALKFTRDGEIFIRTSIQSGENDNNEILFAVSDTGMGIPEDRLDSLFQPFKQIRNSIEKRFEGTGLGLALSARLVELMSGSIWVESEINKGSTFYFSIPLRTDGQMASAPPLPAVDEDVSLPEEPLVHTPETTAPEGMQILLAEDNTINQRLMERLMERIGYKLDIARDGREAVEMARKKRYNIIFMDLQMPELDGLQATRRILSEAPENKPFIIAMTANVSQEDRDLCLQAGMVDYIAKPISLEKVKEMISRFEK</sequence>
<dbReference type="Gene3D" id="1.10.287.130">
    <property type="match status" value="1"/>
</dbReference>
<dbReference type="InterPro" id="IPR011006">
    <property type="entry name" value="CheY-like_superfamily"/>
</dbReference>
<dbReference type="EC" id="2.7.13.3" evidence="2"/>
<feature type="modified residue" description="4-aspartylphosphate" evidence="5">
    <location>
        <position position="528"/>
    </location>
</feature>
<dbReference type="PANTHER" id="PTHR45339">
    <property type="entry name" value="HYBRID SIGNAL TRANSDUCTION HISTIDINE KINASE J"/>
    <property type="match status" value="1"/>
</dbReference>
<dbReference type="InterPro" id="IPR003661">
    <property type="entry name" value="HisK_dim/P_dom"/>
</dbReference>
<comment type="catalytic activity">
    <reaction evidence="1">
        <text>ATP + protein L-histidine = ADP + protein N-phospho-L-histidine.</text>
        <dbReference type="EC" id="2.7.13.3"/>
    </reaction>
</comment>
<dbReference type="PRINTS" id="PR00344">
    <property type="entry name" value="BCTRLSENSOR"/>
</dbReference>
<evidence type="ECO:0000256" key="5">
    <source>
        <dbReference type="PROSITE-ProRule" id="PRU00169"/>
    </source>
</evidence>
<feature type="transmembrane region" description="Helical" evidence="6">
    <location>
        <begin position="14"/>
        <end position="32"/>
    </location>
</feature>
<dbReference type="InterPro" id="IPR036890">
    <property type="entry name" value="HATPase_C_sf"/>
</dbReference>
<dbReference type="InterPro" id="IPR005467">
    <property type="entry name" value="His_kinase_dom"/>
</dbReference>
<dbReference type="InterPro" id="IPR004358">
    <property type="entry name" value="Sig_transdc_His_kin-like_C"/>
</dbReference>
<dbReference type="SMART" id="SM00387">
    <property type="entry name" value="HATPase_c"/>
    <property type="match status" value="1"/>
</dbReference>
<name>A0A7V5RQ34_CALAY</name>
<evidence type="ECO:0000256" key="1">
    <source>
        <dbReference type="ARBA" id="ARBA00000085"/>
    </source>
</evidence>
<dbReference type="GO" id="GO:0000155">
    <property type="term" value="F:phosphorelay sensor kinase activity"/>
    <property type="evidence" value="ECO:0007669"/>
    <property type="project" value="InterPro"/>
</dbReference>
<dbReference type="FunFam" id="3.30.565.10:FF:000010">
    <property type="entry name" value="Sensor histidine kinase RcsC"/>
    <property type="match status" value="1"/>
</dbReference>
<dbReference type="SUPFAM" id="SSF47384">
    <property type="entry name" value="Homodimeric domain of signal transducing histidine kinase"/>
    <property type="match status" value="1"/>
</dbReference>
<dbReference type="PANTHER" id="PTHR45339:SF1">
    <property type="entry name" value="HYBRID SIGNAL TRANSDUCTION HISTIDINE KINASE J"/>
    <property type="match status" value="1"/>
</dbReference>
<dbReference type="EMBL" id="DRLI01000197">
    <property type="protein sequence ID" value="HHM02387.1"/>
    <property type="molecule type" value="Genomic_DNA"/>
</dbReference>
<dbReference type="Gene3D" id="3.40.50.2300">
    <property type="match status" value="1"/>
</dbReference>
<dbReference type="SMART" id="SM00448">
    <property type="entry name" value="REC"/>
    <property type="match status" value="1"/>
</dbReference>
<keyword evidence="4" id="KW-0902">Two-component regulatory system</keyword>
<comment type="caution">
    <text evidence="9">The sequence shown here is derived from an EMBL/GenBank/DDBJ whole genome shotgun (WGS) entry which is preliminary data.</text>
</comment>
<dbReference type="SUPFAM" id="SSF52172">
    <property type="entry name" value="CheY-like"/>
    <property type="match status" value="1"/>
</dbReference>
<dbReference type="CDD" id="cd00082">
    <property type="entry name" value="HisKA"/>
    <property type="match status" value="1"/>
</dbReference>
<dbReference type="Proteomes" id="UP000885771">
    <property type="component" value="Unassembled WGS sequence"/>
</dbReference>
<dbReference type="Pfam" id="PF00512">
    <property type="entry name" value="HisKA"/>
    <property type="match status" value="1"/>
</dbReference>
<keyword evidence="6" id="KW-0472">Membrane</keyword>
<protein>
    <recommendedName>
        <fullName evidence="2">histidine kinase</fullName>
        <ecNumber evidence="2">2.7.13.3</ecNumber>
    </recommendedName>
</protein>
<feature type="domain" description="Response regulatory" evidence="8">
    <location>
        <begin position="479"/>
        <end position="595"/>
    </location>
</feature>
<keyword evidence="3 5" id="KW-0597">Phosphoprotein</keyword>
<proteinExistence type="predicted"/>
<gene>
    <name evidence="9" type="ORF">ENJ15_05185</name>
</gene>
<keyword evidence="6" id="KW-0812">Transmembrane</keyword>
<dbReference type="PROSITE" id="PS50110">
    <property type="entry name" value="RESPONSE_REGULATORY"/>
    <property type="match status" value="1"/>
</dbReference>
<dbReference type="Gene3D" id="3.30.565.10">
    <property type="entry name" value="Histidine kinase-like ATPase, C-terminal domain"/>
    <property type="match status" value="1"/>
</dbReference>
<dbReference type="SUPFAM" id="SSF55874">
    <property type="entry name" value="ATPase domain of HSP90 chaperone/DNA topoisomerase II/histidine kinase"/>
    <property type="match status" value="1"/>
</dbReference>
<dbReference type="AlphaFoldDB" id="A0A7V5RQ34"/>
<dbReference type="InterPro" id="IPR036097">
    <property type="entry name" value="HisK_dim/P_sf"/>
</dbReference>
<dbReference type="Pfam" id="PF00072">
    <property type="entry name" value="Response_reg"/>
    <property type="match status" value="1"/>
</dbReference>
<evidence type="ECO:0000256" key="4">
    <source>
        <dbReference type="ARBA" id="ARBA00023012"/>
    </source>
</evidence>
<dbReference type="CDD" id="cd17546">
    <property type="entry name" value="REC_hyHK_CKI1_RcsC-like"/>
    <property type="match status" value="1"/>
</dbReference>
<evidence type="ECO:0000256" key="2">
    <source>
        <dbReference type="ARBA" id="ARBA00012438"/>
    </source>
</evidence>
<dbReference type="CDD" id="cd16922">
    <property type="entry name" value="HATPase_EvgS-ArcB-TorS-like"/>
    <property type="match status" value="1"/>
</dbReference>
<evidence type="ECO:0000259" key="8">
    <source>
        <dbReference type="PROSITE" id="PS50110"/>
    </source>
</evidence>
<organism evidence="9">
    <name type="scientific">Caldithrix abyssi</name>
    <dbReference type="NCBI Taxonomy" id="187145"/>
    <lineage>
        <taxon>Bacteria</taxon>
        <taxon>Pseudomonadati</taxon>
        <taxon>Calditrichota</taxon>
        <taxon>Calditrichia</taxon>
        <taxon>Calditrichales</taxon>
        <taxon>Calditrichaceae</taxon>
        <taxon>Caldithrix</taxon>
    </lineage>
</organism>
<evidence type="ECO:0000313" key="9">
    <source>
        <dbReference type="EMBL" id="HHM02387.1"/>
    </source>
</evidence>
<reference evidence="9" key="1">
    <citation type="journal article" date="2020" name="mSystems">
        <title>Genome- and Community-Level Interaction Insights into Carbon Utilization and Element Cycling Functions of Hydrothermarchaeota in Hydrothermal Sediment.</title>
        <authorList>
            <person name="Zhou Z."/>
            <person name="Liu Y."/>
            <person name="Xu W."/>
            <person name="Pan J."/>
            <person name="Luo Z.H."/>
            <person name="Li M."/>
        </authorList>
    </citation>
    <scope>NUCLEOTIDE SEQUENCE [LARGE SCALE GENOMIC DNA]</scope>
    <source>
        <strain evidence="9">HyVt-460</strain>
    </source>
</reference>
<accession>A0A7V5RQ34</accession>
<evidence type="ECO:0000256" key="3">
    <source>
        <dbReference type="ARBA" id="ARBA00022553"/>
    </source>
</evidence>
<feature type="transmembrane region" description="Helical" evidence="6">
    <location>
        <begin position="167"/>
        <end position="187"/>
    </location>
</feature>
<evidence type="ECO:0000256" key="6">
    <source>
        <dbReference type="SAM" id="Phobius"/>
    </source>
</evidence>